<dbReference type="InParanoid" id="U5FH31"/>
<dbReference type="AlphaFoldDB" id="U5FH31"/>
<organism evidence="1 2">
    <name type="scientific">Populus trichocarpa</name>
    <name type="common">Western balsam poplar</name>
    <name type="synonym">Populus balsamifera subsp. trichocarpa</name>
    <dbReference type="NCBI Taxonomy" id="3694"/>
    <lineage>
        <taxon>Eukaryota</taxon>
        <taxon>Viridiplantae</taxon>
        <taxon>Streptophyta</taxon>
        <taxon>Embryophyta</taxon>
        <taxon>Tracheophyta</taxon>
        <taxon>Spermatophyta</taxon>
        <taxon>Magnoliopsida</taxon>
        <taxon>eudicotyledons</taxon>
        <taxon>Gunneridae</taxon>
        <taxon>Pentapetalae</taxon>
        <taxon>rosids</taxon>
        <taxon>fabids</taxon>
        <taxon>Malpighiales</taxon>
        <taxon>Salicaceae</taxon>
        <taxon>Saliceae</taxon>
        <taxon>Populus</taxon>
    </lineage>
</organism>
<accession>U5FH31</accession>
<gene>
    <name evidence="1" type="ORF">POPTR_019G071500</name>
</gene>
<dbReference type="EMBL" id="CM009308">
    <property type="protein sequence ID" value="PNS90935.1"/>
    <property type="molecule type" value="Genomic_DNA"/>
</dbReference>
<protein>
    <submittedName>
        <fullName evidence="1">Uncharacterized protein</fullName>
    </submittedName>
</protein>
<evidence type="ECO:0000313" key="2">
    <source>
        <dbReference type="Proteomes" id="UP000006729"/>
    </source>
</evidence>
<sequence length="121" mass="14532">MIIIYLQSIDYDLWLSIKNRPYKPTKIENDIMIPKLRSEYTDNDKKLFFMDVKDMNTLYCSLSRSEFNRISSCMLVHQYELFKMLSNESITSILDAFGRTYTNVDIMSKILRFLPKYWEAK</sequence>
<dbReference type="PANTHER" id="PTHR34676:SF17">
    <property type="entry name" value="OS06G0684500 PROTEIN"/>
    <property type="match status" value="1"/>
</dbReference>
<proteinExistence type="predicted"/>
<feature type="non-terminal residue" evidence="1">
    <location>
        <position position="121"/>
    </location>
</feature>
<dbReference type="HOGENOM" id="CLU_126811_0_0_1"/>
<keyword evidence="2" id="KW-1185">Reference proteome</keyword>
<evidence type="ECO:0000313" key="1">
    <source>
        <dbReference type="EMBL" id="PNS90935.1"/>
    </source>
</evidence>
<reference evidence="1 2" key="1">
    <citation type="journal article" date="2006" name="Science">
        <title>The genome of black cottonwood, Populus trichocarpa (Torr. &amp; Gray).</title>
        <authorList>
            <person name="Tuskan G.A."/>
            <person name="Difazio S."/>
            <person name="Jansson S."/>
            <person name="Bohlmann J."/>
            <person name="Grigoriev I."/>
            <person name="Hellsten U."/>
            <person name="Putnam N."/>
            <person name="Ralph S."/>
            <person name="Rombauts S."/>
            <person name="Salamov A."/>
            <person name="Schein J."/>
            <person name="Sterck L."/>
            <person name="Aerts A."/>
            <person name="Bhalerao R.R."/>
            <person name="Bhalerao R.P."/>
            <person name="Blaudez D."/>
            <person name="Boerjan W."/>
            <person name="Brun A."/>
            <person name="Brunner A."/>
            <person name="Busov V."/>
            <person name="Campbell M."/>
            <person name="Carlson J."/>
            <person name="Chalot M."/>
            <person name="Chapman J."/>
            <person name="Chen G.L."/>
            <person name="Cooper D."/>
            <person name="Coutinho P.M."/>
            <person name="Couturier J."/>
            <person name="Covert S."/>
            <person name="Cronk Q."/>
            <person name="Cunningham R."/>
            <person name="Davis J."/>
            <person name="Degroeve S."/>
            <person name="Dejardin A."/>
            <person name="Depamphilis C."/>
            <person name="Detter J."/>
            <person name="Dirks B."/>
            <person name="Dubchak I."/>
            <person name="Duplessis S."/>
            <person name="Ehlting J."/>
            <person name="Ellis B."/>
            <person name="Gendler K."/>
            <person name="Goodstein D."/>
            <person name="Gribskov M."/>
            <person name="Grimwood J."/>
            <person name="Groover A."/>
            <person name="Gunter L."/>
            <person name="Hamberger B."/>
            <person name="Heinze B."/>
            <person name="Helariutta Y."/>
            <person name="Henrissat B."/>
            <person name="Holligan D."/>
            <person name="Holt R."/>
            <person name="Huang W."/>
            <person name="Islam-Faridi N."/>
            <person name="Jones S."/>
            <person name="Jones-Rhoades M."/>
            <person name="Jorgensen R."/>
            <person name="Joshi C."/>
            <person name="Kangasjarvi J."/>
            <person name="Karlsson J."/>
            <person name="Kelleher C."/>
            <person name="Kirkpatrick R."/>
            <person name="Kirst M."/>
            <person name="Kohler A."/>
            <person name="Kalluri U."/>
            <person name="Larimer F."/>
            <person name="Leebens-Mack J."/>
            <person name="Leple J.C."/>
            <person name="Locascio P."/>
            <person name="Lou Y."/>
            <person name="Lucas S."/>
            <person name="Martin F."/>
            <person name="Montanini B."/>
            <person name="Napoli C."/>
            <person name="Nelson D.R."/>
            <person name="Nelson C."/>
            <person name="Nieminen K."/>
            <person name="Nilsson O."/>
            <person name="Pereda V."/>
            <person name="Peter G."/>
            <person name="Philippe R."/>
            <person name="Pilate G."/>
            <person name="Poliakov A."/>
            <person name="Razumovskaya J."/>
            <person name="Richardson P."/>
            <person name="Rinaldi C."/>
            <person name="Ritland K."/>
            <person name="Rouze P."/>
            <person name="Ryaboy D."/>
            <person name="Schmutz J."/>
            <person name="Schrader J."/>
            <person name="Segerman B."/>
            <person name="Shin H."/>
            <person name="Siddiqui A."/>
            <person name="Sterky F."/>
            <person name="Terry A."/>
            <person name="Tsai C.J."/>
            <person name="Uberbacher E."/>
            <person name="Unneberg P."/>
            <person name="Vahala J."/>
            <person name="Wall K."/>
            <person name="Wessler S."/>
            <person name="Yang G."/>
            <person name="Yin T."/>
            <person name="Douglas C."/>
            <person name="Marra M."/>
            <person name="Sandberg G."/>
            <person name="Van de Peer Y."/>
            <person name="Rokhsar D."/>
        </authorList>
    </citation>
    <scope>NUCLEOTIDE SEQUENCE [LARGE SCALE GENOMIC DNA]</scope>
    <source>
        <strain evidence="2">cv. Nisqually</strain>
    </source>
</reference>
<dbReference type="Proteomes" id="UP000006729">
    <property type="component" value="Chromosome 19"/>
</dbReference>
<dbReference type="PANTHER" id="PTHR34676">
    <property type="entry name" value="DUF4219 DOMAIN-CONTAINING PROTEIN-RELATED"/>
    <property type="match status" value="1"/>
</dbReference>
<name>U5FH31_POPTR</name>